<keyword evidence="5" id="KW-0934">Plastid</keyword>
<dbReference type="InterPro" id="IPR027417">
    <property type="entry name" value="P-loop_NTPase"/>
</dbReference>
<keyword evidence="4" id="KW-0150">Chloroplast</keyword>
<evidence type="ECO:0000256" key="3">
    <source>
        <dbReference type="ARBA" id="ARBA00022448"/>
    </source>
</evidence>
<keyword evidence="7" id="KW-0479">Metal-binding</keyword>
<dbReference type="InterPro" id="IPR006073">
    <property type="entry name" value="GTP-bd"/>
</dbReference>
<keyword evidence="3" id="KW-0813">Transport</keyword>
<evidence type="ECO:0000256" key="11">
    <source>
        <dbReference type="ARBA" id="ARBA00022927"/>
    </source>
</evidence>
<dbReference type="PANTHER" id="PTHR10903:SF135">
    <property type="entry name" value="TRANSLOCASE OF CHLOROPLAST 120, CHLOROPLASTIC-RELATED"/>
    <property type="match status" value="1"/>
</dbReference>
<dbReference type="Pfam" id="PF01926">
    <property type="entry name" value="MMR_HSR1"/>
    <property type="match status" value="2"/>
</dbReference>
<dbReference type="InterPro" id="IPR045058">
    <property type="entry name" value="GIMA/IAN/Toc"/>
</dbReference>
<evidence type="ECO:0000256" key="12">
    <source>
        <dbReference type="ARBA" id="ARBA00022989"/>
    </source>
</evidence>
<evidence type="ECO:0000256" key="13">
    <source>
        <dbReference type="ARBA" id="ARBA00023136"/>
    </source>
</evidence>
<dbReference type="SUPFAM" id="SSF52540">
    <property type="entry name" value="P-loop containing nucleoside triphosphate hydrolases"/>
    <property type="match status" value="2"/>
</dbReference>
<name>A0A9W8IXC0_9AGAR</name>
<dbReference type="CDD" id="cd00882">
    <property type="entry name" value="Ras_like_GTPase"/>
    <property type="match status" value="2"/>
</dbReference>
<evidence type="ECO:0000313" key="17">
    <source>
        <dbReference type="Proteomes" id="UP001140091"/>
    </source>
</evidence>
<evidence type="ECO:0000256" key="9">
    <source>
        <dbReference type="ARBA" id="ARBA00022805"/>
    </source>
</evidence>
<dbReference type="AlphaFoldDB" id="A0A9W8IXC0"/>
<sequence>MAPRNIIFFGESGHGKSSVINMVLGHDAARTSSSTNGCTFESTSYSHHLSGHDLVLWDTAGLNEGDQGTVTPMSAVKRLYNLLKSLEDGVSLLVFCIRAPRINDAAHKNWLLFHEIICQRRVPIVMAITHLENEDCMDDWWTENENRFRGQINLPPRNIVFFGESGHGKSSVINLILGEDIAPTSTSAAGCTPKCTPYPHQLSGQDLILWDTCGLNEGKHGTVTDINALKTLYSLLKSFEEGVSLLIFCIRGSRINDLAQQNWDLFRNIVCQGKVPTVIAITHLEDEDPMDDWWTQNKAMFFEYGIKPSTEHGSGVACITAYRGRFKNGRYRYQDEYEESKTEIRNLIVQNYLRDPWKVDQIEWFKTIVTTSIKTDWCCRTSKIEHKHLVSARGIYELMIRFGITEPEAAKVAQGLEKNSETHGAPQK</sequence>
<evidence type="ECO:0000256" key="14">
    <source>
        <dbReference type="ARBA" id="ARBA00024013"/>
    </source>
</evidence>
<evidence type="ECO:0000259" key="15">
    <source>
        <dbReference type="Pfam" id="PF01926"/>
    </source>
</evidence>
<feature type="domain" description="G" evidence="15">
    <location>
        <begin position="6"/>
        <end position="102"/>
    </location>
</feature>
<evidence type="ECO:0000256" key="5">
    <source>
        <dbReference type="ARBA" id="ARBA00022640"/>
    </source>
</evidence>
<keyword evidence="17" id="KW-1185">Reference proteome</keyword>
<dbReference type="GO" id="GO:0015031">
    <property type="term" value="P:protein transport"/>
    <property type="evidence" value="ECO:0007669"/>
    <property type="project" value="UniProtKB-KW"/>
</dbReference>
<accession>A0A9W8IXC0</accession>
<keyword evidence="11" id="KW-0653">Protein transport</keyword>
<keyword evidence="9" id="KW-1002">Plastid outer membrane</keyword>
<evidence type="ECO:0000313" key="16">
    <source>
        <dbReference type="EMBL" id="KAJ2923524.1"/>
    </source>
</evidence>
<reference evidence="16" key="1">
    <citation type="submission" date="2022-06" db="EMBL/GenBank/DDBJ databases">
        <title>Genome Sequence of Candolleomyces eurysporus.</title>
        <authorList>
            <person name="Buettner E."/>
        </authorList>
    </citation>
    <scope>NUCLEOTIDE SEQUENCE</scope>
    <source>
        <strain evidence="16">VTCC 930004</strain>
    </source>
</reference>
<evidence type="ECO:0000256" key="2">
    <source>
        <dbReference type="ARBA" id="ARBA00004167"/>
    </source>
</evidence>
<keyword evidence="6" id="KW-0812">Transmembrane</keyword>
<feature type="non-terminal residue" evidence="16">
    <location>
        <position position="1"/>
    </location>
</feature>
<keyword evidence="12" id="KW-1133">Transmembrane helix</keyword>
<keyword evidence="10" id="KW-0460">Magnesium</keyword>
<evidence type="ECO:0000256" key="4">
    <source>
        <dbReference type="ARBA" id="ARBA00022528"/>
    </source>
</evidence>
<evidence type="ECO:0000256" key="10">
    <source>
        <dbReference type="ARBA" id="ARBA00022842"/>
    </source>
</evidence>
<comment type="caution">
    <text evidence="16">The sequence shown here is derived from an EMBL/GenBank/DDBJ whole genome shotgun (WGS) entry which is preliminary data.</text>
</comment>
<keyword evidence="8" id="KW-0378">Hydrolase</keyword>
<proteinExistence type="predicted"/>
<comment type="subcellular location">
    <subcellularLocation>
        <location evidence="2">Membrane</location>
        <topology evidence="2">Single-pass membrane protein</topology>
    </subcellularLocation>
    <subcellularLocation>
        <location evidence="14">Plastid</location>
        <location evidence="14">Chloroplast outer membrane</location>
    </subcellularLocation>
</comment>
<keyword evidence="13" id="KW-0472">Membrane</keyword>
<protein>
    <recommendedName>
        <fullName evidence="15">G domain-containing protein</fullName>
    </recommendedName>
</protein>
<dbReference type="Proteomes" id="UP001140091">
    <property type="component" value="Unassembled WGS sequence"/>
</dbReference>
<dbReference type="GO" id="GO:0046872">
    <property type="term" value="F:metal ion binding"/>
    <property type="evidence" value="ECO:0007669"/>
    <property type="project" value="UniProtKB-KW"/>
</dbReference>
<evidence type="ECO:0000256" key="1">
    <source>
        <dbReference type="ARBA" id="ARBA00001946"/>
    </source>
</evidence>
<dbReference type="Gene3D" id="3.40.50.300">
    <property type="entry name" value="P-loop containing nucleotide triphosphate hydrolases"/>
    <property type="match status" value="2"/>
</dbReference>
<feature type="domain" description="G" evidence="15">
    <location>
        <begin position="159"/>
        <end position="262"/>
    </location>
</feature>
<evidence type="ECO:0000256" key="8">
    <source>
        <dbReference type="ARBA" id="ARBA00022801"/>
    </source>
</evidence>
<gene>
    <name evidence="16" type="ORF">H1R20_g13570</name>
</gene>
<dbReference type="GO" id="GO:0016787">
    <property type="term" value="F:hydrolase activity"/>
    <property type="evidence" value="ECO:0007669"/>
    <property type="project" value="UniProtKB-KW"/>
</dbReference>
<evidence type="ECO:0000256" key="7">
    <source>
        <dbReference type="ARBA" id="ARBA00022723"/>
    </source>
</evidence>
<dbReference type="OrthoDB" id="8954335at2759"/>
<dbReference type="GO" id="GO:0016020">
    <property type="term" value="C:membrane"/>
    <property type="evidence" value="ECO:0007669"/>
    <property type="project" value="UniProtKB-SubCell"/>
</dbReference>
<comment type="cofactor">
    <cofactor evidence="1">
        <name>Mg(2+)</name>
        <dbReference type="ChEBI" id="CHEBI:18420"/>
    </cofactor>
</comment>
<evidence type="ECO:0000256" key="6">
    <source>
        <dbReference type="ARBA" id="ARBA00022692"/>
    </source>
</evidence>
<dbReference type="EMBL" id="JANBPK010001323">
    <property type="protein sequence ID" value="KAJ2923524.1"/>
    <property type="molecule type" value="Genomic_DNA"/>
</dbReference>
<dbReference type="GO" id="GO:0005525">
    <property type="term" value="F:GTP binding"/>
    <property type="evidence" value="ECO:0007669"/>
    <property type="project" value="InterPro"/>
</dbReference>
<organism evidence="16 17">
    <name type="scientific">Candolleomyces eurysporus</name>
    <dbReference type="NCBI Taxonomy" id="2828524"/>
    <lineage>
        <taxon>Eukaryota</taxon>
        <taxon>Fungi</taxon>
        <taxon>Dikarya</taxon>
        <taxon>Basidiomycota</taxon>
        <taxon>Agaricomycotina</taxon>
        <taxon>Agaricomycetes</taxon>
        <taxon>Agaricomycetidae</taxon>
        <taxon>Agaricales</taxon>
        <taxon>Agaricineae</taxon>
        <taxon>Psathyrellaceae</taxon>
        <taxon>Candolleomyces</taxon>
    </lineage>
</organism>
<dbReference type="PANTHER" id="PTHR10903">
    <property type="entry name" value="GTPASE, IMAP FAMILY MEMBER-RELATED"/>
    <property type="match status" value="1"/>
</dbReference>